<dbReference type="OrthoDB" id="4870048at2"/>
<dbReference type="EMBL" id="CP032624">
    <property type="protein sequence ID" value="AYG02379.1"/>
    <property type="molecule type" value="Genomic_DNA"/>
</dbReference>
<reference evidence="2 3" key="1">
    <citation type="submission" date="2018-09" db="EMBL/GenBank/DDBJ databases">
        <title>Genome sequencing of strain 2DFW10M-5.</title>
        <authorList>
            <person name="Heo J."/>
            <person name="Kim S.-J."/>
            <person name="Kwon S.-W."/>
        </authorList>
    </citation>
    <scope>NUCLEOTIDE SEQUENCE [LARGE SCALE GENOMIC DNA]</scope>
    <source>
        <strain evidence="2 3">2DFW10M-5</strain>
    </source>
</reference>
<dbReference type="AlphaFoldDB" id="A0A387BME9"/>
<gene>
    <name evidence="2" type="ORF">D7I44_01740</name>
</gene>
<dbReference type="RefSeq" id="WP_120787913.1">
    <property type="nucleotide sequence ID" value="NZ_CP032624.1"/>
</dbReference>
<evidence type="ECO:0000313" key="3">
    <source>
        <dbReference type="Proteomes" id="UP000275069"/>
    </source>
</evidence>
<dbReference type="KEGG" id="gry:D7I44_01740"/>
<keyword evidence="3" id="KW-1185">Reference proteome</keyword>
<protein>
    <submittedName>
        <fullName evidence="2">Uncharacterized protein</fullName>
    </submittedName>
</protein>
<feature type="region of interest" description="Disordered" evidence="1">
    <location>
        <begin position="71"/>
        <end position="90"/>
    </location>
</feature>
<accession>A0A387BME9</accession>
<organism evidence="2 3">
    <name type="scientific">Gryllotalpicola protaetiae</name>
    <dbReference type="NCBI Taxonomy" id="2419771"/>
    <lineage>
        <taxon>Bacteria</taxon>
        <taxon>Bacillati</taxon>
        <taxon>Actinomycetota</taxon>
        <taxon>Actinomycetes</taxon>
        <taxon>Micrococcales</taxon>
        <taxon>Microbacteriaceae</taxon>
        <taxon>Gryllotalpicola</taxon>
    </lineage>
</organism>
<name>A0A387BME9_9MICO</name>
<dbReference type="Proteomes" id="UP000275069">
    <property type="component" value="Chromosome"/>
</dbReference>
<proteinExistence type="predicted"/>
<sequence length="90" mass="10028">MALTAKQRNALPNSAFAYPDKRLYPIPTKHQAQQAGISEQQRLGLHRNAMARVAQRHTRGAVRTVAKVVARRSGIGQSKEKAGKTRRGRR</sequence>
<evidence type="ECO:0000256" key="1">
    <source>
        <dbReference type="SAM" id="MobiDB-lite"/>
    </source>
</evidence>
<evidence type="ECO:0000313" key="2">
    <source>
        <dbReference type="EMBL" id="AYG02379.1"/>
    </source>
</evidence>